<dbReference type="InterPro" id="IPR051740">
    <property type="entry name" value="DRBM-containing_protein"/>
</dbReference>
<keyword evidence="2 3" id="KW-0694">RNA-binding</keyword>
<keyword evidence="5" id="KW-0472">Membrane</keyword>
<sequence length="329" mass="37133">MNLCIYHDGSLLNLLEYCYKWLSLAYCHVSHMYTLVDEIGPAHKKTFFVKLKLGDEEYSASGPSIKKAQHAAASIGLEKTAYKHPPPKPSPKKFNGDFQEGRSQWPDKDQLKSEISLVHEIALKRSMPVQFEMQKADPNYGVGINPISRLIQIRQANKKKEPVYTLIAERGLPWRREFVMQNAASECYSRVSLSIDPTQVLHGTGPTLEASRDAAALQALKMLAEKGLSVVVSDIDKKMANADRSPLKLDGFEKLANSPTMLLTLNPLSRFLFPSLFVFPSLRKIYISFSILFLLASTSLFCFLLFCLLPSLMWLTKPPHSFSYYIPLK</sequence>
<accession>A0A812BM16</accession>
<dbReference type="SUPFAM" id="SSF54768">
    <property type="entry name" value="dsRNA-binding domain-like"/>
    <property type="match status" value="2"/>
</dbReference>
<dbReference type="PANTHER" id="PTHR46054">
    <property type="entry name" value="MATERNAL EFFECT PROTEIN STAUFEN"/>
    <property type="match status" value="1"/>
</dbReference>
<keyword evidence="8" id="KW-1185">Reference proteome</keyword>
<dbReference type="GO" id="GO:0007281">
    <property type="term" value="P:germ cell development"/>
    <property type="evidence" value="ECO:0007669"/>
    <property type="project" value="TreeGrafter"/>
</dbReference>
<feature type="region of interest" description="Disordered" evidence="4">
    <location>
        <begin position="80"/>
        <end position="105"/>
    </location>
</feature>
<dbReference type="GO" id="GO:0003725">
    <property type="term" value="F:double-stranded RNA binding"/>
    <property type="evidence" value="ECO:0007669"/>
    <property type="project" value="TreeGrafter"/>
</dbReference>
<keyword evidence="5" id="KW-0812">Transmembrane</keyword>
<organism evidence="7 8">
    <name type="scientific">Acanthosepion pharaonis</name>
    <name type="common">Pharaoh cuttlefish</name>
    <name type="synonym">Sepia pharaonis</name>
    <dbReference type="NCBI Taxonomy" id="158019"/>
    <lineage>
        <taxon>Eukaryota</taxon>
        <taxon>Metazoa</taxon>
        <taxon>Spiralia</taxon>
        <taxon>Lophotrochozoa</taxon>
        <taxon>Mollusca</taxon>
        <taxon>Cephalopoda</taxon>
        <taxon>Coleoidea</taxon>
        <taxon>Decapodiformes</taxon>
        <taxon>Sepiida</taxon>
        <taxon>Sepiina</taxon>
        <taxon>Sepiidae</taxon>
        <taxon>Acanthosepion</taxon>
    </lineage>
</organism>
<evidence type="ECO:0000313" key="7">
    <source>
        <dbReference type="EMBL" id="CAE1234054.1"/>
    </source>
</evidence>
<evidence type="ECO:0000256" key="4">
    <source>
        <dbReference type="SAM" id="MobiDB-lite"/>
    </source>
</evidence>
<reference evidence="7" key="1">
    <citation type="submission" date="2021-01" db="EMBL/GenBank/DDBJ databases">
        <authorList>
            <person name="Li R."/>
            <person name="Bekaert M."/>
        </authorList>
    </citation>
    <scope>NUCLEOTIDE SEQUENCE</scope>
    <source>
        <strain evidence="7">Farmed</strain>
    </source>
</reference>
<dbReference type="SMART" id="SM00358">
    <property type="entry name" value="DSRM"/>
    <property type="match status" value="2"/>
</dbReference>
<dbReference type="Pfam" id="PF16482">
    <property type="entry name" value="Staufen_C"/>
    <property type="match status" value="1"/>
</dbReference>
<dbReference type="Proteomes" id="UP000597762">
    <property type="component" value="Unassembled WGS sequence"/>
</dbReference>
<evidence type="ECO:0000313" key="8">
    <source>
        <dbReference type="Proteomes" id="UP000597762"/>
    </source>
</evidence>
<dbReference type="GO" id="GO:0003729">
    <property type="term" value="F:mRNA binding"/>
    <property type="evidence" value="ECO:0007669"/>
    <property type="project" value="TreeGrafter"/>
</dbReference>
<protein>
    <submittedName>
        <fullName evidence="7">STAU</fullName>
    </submittedName>
</protein>
<gene>
    <name evidence="7" type="ORF">SPHA_19220</name>
</gene>
<evidence type="ECO:0000259" key="6">
    <source>
        <dbReference type="PROSITE" id="PS50137"/>
    </source>
</evidence>
<dbReference type="CDD" id="cd19857">
    <property type="entry name" value="DSRM_STAU_rpt1"/>
    <property type="match status" value="1"/>
</dbReference>
<dbReference type="GO" id="GO:0032839">
    <property type="term" value="C:dendrite cytoplasm"/>
    <property type="evidence" value="ECO:0007669"/>
    <property type="project" value="GOC"/>
</dbReference>
<feature type="domain" description="DRBM" evidence="6">
    <location>
        <begin position="33"/>
        <end position="82"/>
    </location>
</feature>
<feature type="transmembrane region" description="Helical" evidence="5">
    <location>
        <begin position="291"/>
        <end position="315"/>
    </location>
</feature>
<dbReference type="OrthoDB" id="10037267at2759"/>
<keyword evidence="1" id="KW-0677">Repeat</keyword>
<dbReference type="Pfam" id="PF00035">
    <property type="entry name" value="dsrm"/>
    <property type="match status" value="1"/>
</dbReference>
<dbReference type="PROSITE" id="PS50137">
    <property type="entry name" value="DS_RBD"/>
    <property type="match status" value="2"/>
</dbReference>
<dbReference type="Gene3D" id="3.30.160.20">
    <property type="match status" value="2"/>
</dbReference>
<dbReference type="EMBL" id="CAHIKZ030000698">
    <property type="protein sequence ID" value="CAE1234054.1"/>
    <property type="molecule type" value="Genomic_DNA"/>
</dbReference>
<dbReference type="GO" id="GO:0010494">
    <property type="term" value="C:cytoplasmic stress granule"/>
    <property type="evidence" value="ECO:0007669"/>
    <property type="project" value="TreeGrafter"/>
</dbReference>
<comment type="caution">
    <text evidence="7">The sequence shown here is derived from an EMBL/GenBank/DDBJ whole genome shotgun (WGS) entry which is preliminary data.</text>
</comment>
<dbReference type="GO" id="GO:0035418">
    <property type="term" value="P:protein localization to synapse"/>
    <property type="evidence" value="ECO:0007669"/>
    <property type="project" value="TreeGrafter"/>
</dbReference>
<name>A0A812BM16_ACAPH</name>
<evidence type="ECO:0000256" key="1">
    <source>
        <dbReference type="ARBA" id="ARBA00022737"/>
    </source>
</evidence>
<evidence type="ECO:0000256" key="5">
    <source>
        <dbReference type="SAM" id="Phobius"/>
    </source>
</evidence>
<evidence type="ECO:0000256" key="2">
    <source>
        <dbReference type="ARBA" id="ARBA00022884"/>
    </source>
</evidence>
<dbReference type="GO" id="GO:0005886">
    <property type="term" value="C:plasma membrane"/>
    <property type="evidence" value="ECO:0007669"/>
    <property type="project" value="TreeGrafter"/>
</dbReference>
<keyword evidence="5" id="KW-1133">Transmembrane helix</keyword>
<dbReference type="InterPro" id="IPR032478">
    <property type="entry name" value="Staufen_C"/>
</dbReference>
<evidence type="ECO:0000256" key="3">
    <source>
        <dbReference type="PROSITE-ProRule" id="PRU00266"/>
    </source>
</evidence>
<dbReference type="GO" id="GO:0043025">
    <property type="term" value="C:neuronal cell body"/>
    <property type="evidence" value="ECO:0007669"/>
    <property type="project" value="TreeGrafter"/>
</dbReference>
<dbReference type="GO" id="GO:0098964">
    <property type="term" value="P:anterograde dendritic transport of messenger ribonucleoprotein complex"/>
    <property type="evidence" value="ECO:0007669"/>
    <property type="project" value="TreeGrafter"/>
</dbReference>
<feature type="domain" description="DRBM" evidence="6">
    <location>
        <begin position="145"/>
        <end position="225"/>
    </location>
</feature>
<proteinExistence type="predicted"/>
<dbReference type="PANTHER" id="PTHR46054:SF3">
    <property type="entry name" value="MATERNAL EFFECT PROTEIN STAUFEN"/>
    <property type="match status" value="1"/>
</dbReference>
<dbReference type="AlphaFoldDB" id="A0A812BM16"/>
<dbReference type="GO" id="GO:0008298">
    <property type="term" value="P:intracellular mRNA localization"/>
    <property type="evidence" value="ECO:0007669"/>
    <property type="project" value="TreeGrafter"/>
</dbReference>
<dbReference type="InterPro" id="IPR014720">
    <property type="entry name" value="dsRBD_dom"/>
</dbReference>